<evidence type="ECO:0000313" key="2">
    <source>
        <dbReference type="Proteomes" id="UP000095544"/>
    </source>
</evidence>
<evidence type="ECO:0000313" key="1">
    <source>
        <dbReference type="EMBL" id="CUO22400.1"/>
    </source>
</evidence>
<dbReference type="STRING" id="39482.ERS852491_01613"/>
<reference evidence="1 2" key="1">
    <citation type="submission" date="2015-09" db="EMBL/GenBank/DDBJ databases">
        <authorList>
            <consortium name="Pathogen Informatics"/>
        </authorList>
    </citation>
    <scope>NUCLEOTIDE SEQUENCE [LARGE SCALE GENOMIC DNA]</scope>
    <source>
        <strain evidence="1 2">2789STDY5834876</strain>
    </source>
</reference>
<dbReference type="OrthoDB" id="1551307at2"/>
<dbReference type="Proteomes" id="UP000095544">
    <property type="component" value="Unassembled WGS sequence"/>
</dbReference>
<protein>
    <recommendedName>
        <fullName evidence="3">Trimethylamine corrinoid protein 2</fullName>
    </recommendedName>
</protein>
<dbReference type="Gene3D" id="3.20.20.210">
    <property type="match status" value="1"/>
</dbReference>
<evidence type="ECO:0008006" key="3">
    <source>
        <dbReference type="Google" id="ProtNLM"/>
    </source>
</evidence>
<dbReference type="RefSeq" id="WP_050641362.1">
    <property type="nucleotide sequence ID" value="NZ_CABKUE010000009.1"/>
</dbReference>
<sequence>MRFKEDIDIVRKRLYAFWDREMIDRVLISVTAPKEKGKNISMFHNSQDLTGKPEELRKYWEDPETIYRNNMERLENTFLGGETLPIIFQNYGTSGHCNYYGAVPAYGNDTIWFDPVWEDLSEAEGSYTEIRLKQHLEITRCLTEHAKDSYFIGMPDSSGTLDALGHLYGTENVLMDMLSQPEEVKKAVRILNEGWIKTNEMFYGITEQLNGGGAHAWMHLLAPGRLAHMQCDMSVMFSKEMYGEFVVDELEQQMEWLEYPVYHFDGVEQEQHLDYILGLEKLKAIQWTHVAGQPPASHYLHILKRMQEAGKALIIMAPPSDVPILLEHLSGKGLYIHTETEEMESAKEIIKYVEKHGKE</sequence>
<accession>A0A174DEB0</accession>
<dbReference type="EMBL" id="CYZU01000011">
    <property type="protein sequence ID" value="CUO22400.1"/>
    <property type="molecule type" value="Genomic_DNA"/>
</dbReference>
<name>A0A174DEB0_9FIRM</name>
<proteinExistence type="predicted"/>
<dbReference type="AlphaFoldDB" id="A0A174DEB0"/>
<organism evidence="1 2">
    <name type="scientific">Faecalicatena contorta</name>
    <dbReference type="NCBI Taxonomy" id="39482"/>
    <lineage>
        <taxon>Bacteria</taxon>
        <taxon>Bacillati</taxon>
        <taxon>Bacillota</taxon>
        <taxon>Clostridia</taxon>
        <taxon>Lachnospirales</taxon>
        <taxon>Lachnospiraceae</taxon>
        <taxon>Faecalicatena</taxon>
    </lineage>
</organism>
<dbReference type="InterPro" id="IPR038071">
    <property type="entry name" value="UROD/MetE-like_sf"/>
</dbReference>
<gene>
    <name evidence="1" type="ORF">ERS852491_01613</name>
</gene>